<name>A0ABW2A7W7_9GAMM</name>
<protein>
    <submittedName>
        <fullName evidence="2">Copper resistance protein B</fullName>
    </submittedName>
</protein>
<keyword evidence="3" id="KW-1185">Reference proteome</keyword>
<reference evidence="3" key="1">
    <citation type="journal article" date="2019" name="Int. J. Syst. Evol. Microbiol.">
        <title>The Global Catalogue of Microorganisms (GCM) 10K type strain sequencing project: providing services to taxonomists for standard genome sequencing and annotation.</title>
        <authorList>
            <consortium name="The Broad Institute Genomics Platform"/>
            <consortium name="The Broad Institute Genome Sequencing Center for Infectious Disease"/>
            <person name="Wu L."/>
            <person name="Ma J."/>
        </authorList>
    </citation>
    <scope>NUCLEOTIDE SEQUENCE [LARGE SCALE GENOMIC DNA]</scope>
    <source>
        <strain evidence="3">NBRC 111756</strain>
    </source>
</reference>
<dbReference type="Proteomes" id="UP001596422">
    <property type="component" value="Unassembled WGS sequence"/>
</dbReference>
<dbReference type="Gene3D" id="2.40.128.130">
    <property type="entry name" value="Autotransporter beta-domain"/>
    <property type="match status" value="1"/>
</dbReference>
<comment type="caution">
    <text evidence="2">The sequence shown here is derived from an EMBL/GenBank/DDBJ whole genome shotgun (WGS) entry which is preliminary data.</text>
</comment>
<feature type="signal peptide" evidence="1">
    <location>
        <begin position="1"/>
        <end position="28"/>
    </location>
</feature>
<dbReference type="RefSeq" id="WP_379911808.1">
    <property type="nucleotide sequence ID" value="NZ_JBHSWE010000001.1"/>
</dbReference>
<feature type="chain" id="PRO_5045614609" evidence="1">
    <location>
        <begin position="29"/>
        <end position="243"/>
    </location>
</feature>
<sequence length="243" mass="26775">MTVKMTSRTAAPIALTILTLGFSGIAGAAEKDDALRTTFLLDRLEVRDLDGDEEVGFWEGQVNVRADYQGLAFKTSGERPSGGPTESSEYQLLYQRLVSDFFDAQFGIRYDDQPGPSRSYAVAGLQGLAPHWFEVDANLYLSEDGDLSAALEAEYDLRLTQRLVLQPAAELNVAFSDDEEIGVGSGVSSAELGLRLRYELHRKFAPYVGINWEKKFGDTADFARDEGDDTESTAYLLGVTAWF</sequence>
<evidence type="ECO:0000313" key="3">
    <source>
        <dbReference type="Proteomes" id="UP001596422"/>
    </source>
</evidence>
<gene>
    <name evidence="2" type="ORF">ACFQDL_27575</name>
</gene>
<accession>A0ABW2A7W7</accession>
<evidence type="ECO:0000313" key="2">
    <source>
        <dbReference type="EMBL" id="MFC6673434.1"/>
    </source>
</evidence>
<keyword evidence="1" id="KW-0732">Signal</keyword>
<dbReference type="Pfam" id="PF05275">
    <property type="entry name" value="CopB"/>
    <property type="match status" value="1"/>
</dbReference>
<dbReference type="EMBL" id="JBHSWE010000001">
    <property type="protein sequence ID" value="MFC6673434.1"/>
    <property type="molecule type" value="Genomic_DNA"/>
</dbReference>
<dbReference type="SUPFAM" id="SSF103515">
    <property type="entry name" value="Autotransporter"/>
    <property type="match status" value="1"/>
</dbReference>
<dbReference type="InterPro" id="IPR036709">
    <property type="entry name" value="Autotransporte_beta_dom_sf"/>
</dbReference>
<dbReference type="InterPro" id="IPR007939">
    <property type="entry name" value="Cu-R_B_prcur"/>
</dbReference>
<proteinExistence type="predicted"/>
<organism evidence="2 3">
    <name type="scientific">Marinobacterium aestuariivivens</name>
    <dbReference type="NCBI Taxonomy" id="1698799"/>
    <lineage>
        <taxon>Bacteria</taxon>
        <taxon>Pseudomonadati</taxon>
        <taxon>Pseudomonadota</taxon>
        <taxon>Gammaproteobacteria</taxon>
        <taxon>Oceanospirillales</taxon>
        <taxon>Oceanospirillaceae</taxon>
        <taxon>Marinobacterium</taxon>
    </lineage>
</organism>
<evidence type="ECO:0000256" key="1">
    <source>
        <dbReference type="SAM" id="SignalP"/>
    </source>
</evidence>